<dbReference type="InterPro" id="IPR012459">
    <property type="entry name" value="Rrp15"/>
</dbReference>
<dbReference type="EMBL" id="CDMZ01001883">
    <property type="protein sequence ID" value="CEM38848.1"/>
    <property type="molecule type" value="Genomic_DNA"/>
</dbReference>
<evidence type="ECO:0000256" key="2">
    <source>
        <dbReference type="SAM" id="MobiDB-lite"/>
    </source>
</evidence>
<feature type="compositionally biased region" description="Low complexity" evidence="2">
    <location>
        <begin position="25"/>
        <end position="36"/>
    </location>
</feature>
<protein>
    <recommendedName>
        <fullName evidence="4">RRP15-like protein</fullName>
    </recommendedName>
</protein>
<gene>
    <name evidence="3" type="ORF">Cvel_24693</name>
</gene>
<dbReference type="GO" id="GO:0000460">
    <property type="term" value="P:maturation of 5.8S rRNA"/>
    <property type="evidence" value="ECO:0007669"/>
    <property type="project" value="TreeGrafter"/>
</dbReference>
<evidence type="ECO:0000256" key="1">
    <source>
        <dbReference type="ARBA" id="ARBA00007462"/>
    </source>
</evidence>
<dbReference type="VEuPathDB" id="CryptoDB:Cvel_24693"/>
<dbReference type="PANTHER" id="PTHR13245:SF14">
    <property type="entry name" value="RRP15-LIKE PROTEIN"/>
    <property type="match status" value="1"/>
</dbReference>
<sequence>MKKGKVKGGSAGGEKTKTKRGLATSSSSSVSKATAPQKKKAKKPPLPPPATFLEDALVNPKVRESDESGGSDDDQEEERALMRRKDLPGDGSDEDEDEEEEEEDEEDEDGGEMEADSDENNADLRIEKEEDELAAQADTSAKGFATAFRTIMSRPGQGDAAQGAGAASASGAQPAMLAEKGEIFESLAREKEDAKLRKQLAAEKKRLWNSAHVLPDILKKSQEKELKKVATRGVVKLFNTVMEFRRRMLDSEAGKALSSATAGAGKGKGAGAKKGKRDEKVKDFVVEVDEQAQKGFMSILEKKENQKGGSTKKKKHTDDDHDHQEVDTQIKRVKQEKAPQPRRFVVKTEDGDGDGGSPTGRKGHEKVKKEGSFQKKGKPAKAVGGKAKR</sequence>
<proteinExistence type="inferred from homology"/>
<comment type="similarity">
    <text evidence="1">Belongs to the RRP15 family.</text>
</comment>
<organism evidence="3">
    <name type="scientific">Chromera velia CCMP2878</name>
    <dbReference type="NCBI Taxonomy" id="1169474"/>
    <lineage>
        <taxon>Eukaryota</taxon>
        <taxon>Sar</taxon>
        <taxon>Alveolata</taxon>
        <taxon>Colpodellida</taxon>
        <taxon>Chromeraceae</taxon>
        <taxon>Chromera</taxon>
    </lineage>
</organism>
<dbReference type="PANTHER" id="PTHR13245">
    <property type="entry name" value="RRP15-LIKE PROTEIN"/>
    <property type="match status" value="1"/>
</dbReference>
<feature type="region of interest" description="Disordered" evidence="2">
    <location>
        <begin position="296"/>
        <end position="389"/>
    </location>
</feature>
<dbReference type="AlphaFoldDB" id="A0A0G4H4Y9"/>
<evidence type="ECO:0000313" key="3">
    <source>
        <dbReference type="EMBL" id="CEM38848.1"/>
    </source>
</evidence>
<name>A0A0G4H4Y9_9ALVE</name>
<feature type="compositionally biased region" description="Acidic residues" evidence="2">
    <location>
        <begin position="91"/>
        <end position="121"/>
    </location>
</feature>
<feature type="compositionally biased region" description="Basic and acidic residues" evidence="2">
    <location>
        <begin position="78"/>
        <end position="88"/>
    </location>
</feature>
<dbReference type="GO" id="GO:0000470">
    <property type="term" value="P:maturation of LSU-rRNA"/>
    <property type="evidence" value="ECO:0007669"/>
    <property type="project" value="TreeGrafter"/>
</dbReference>
<accession>A0A0G4H4Y9</accession>
<feature type="compositionally biased region" description="Acidic residues" evidence="2">
    <location>
        <begin position="67"/>
        <end position="77"/>
    </location>
</feature>
<feature type="compositionally biased region" description="Basic and acidic residues" evidence="2">
    <location>
        <begin position="316"/>
        <end position="339"/>
    </location>
</feature>
<reference evidence="3" key="1">
    <citation type="submission" date="2014-11" db="EMBL/GenBank/DDBJ databases">
        <authorList>
            <person name="Otto D Thomas"/>
            <person name="Naeem Raeece"/>
        </authorList>
    </citation>
    <scope>NUCLEOTIDE SEQUENCE</scope>
</reference>
<feature type="compositionally biased region" description="Low complexity" evidence="2">
    <location>
        <begin position="380"/>
        <end position="389"/>
    </location>
</feature>
<dbReference type="Pfam" id="PF07890">
    <property type="entry name" value="Rrp15p"/>
    <property type="match status" value="1"/>
</dbReference>
<dbReference type="GO" id="GO:0030687">
    <property type="term" value="C:preribosome, large subunit precursor"/>
    <property type="evidence" value="ECO:0007669"/>
    <property type="project" value="TreeGrafter"/>
</dbReference>
<feature type="compositionally biased region" description="Low complexity" evidence="2">
    <location>
        <begin position="254"/>
        <end position="263"/>
    </location>
</feature>
<evidence type="ECO:0008006" key="4">
    <source>
        <dbReference type="Google" id="ProtNLM"/>
    </source>
</evidence>
<feature type="region of interest" description="Disordered" evidence="2">
    <location>
        <begin position="1"/>
        <end position="140"/>
    </location>
</feature>
<feature type="region of interest" description="Disordered" evidence="2">
    <location>
        <begin position="251"/>
        <end position="280"/>
    </location>
</feature>